<dbReference type="GO" id="GO:0004521">
    <property type="term" value="F:RNA endonuclease activity"/>
    <property type="evidence" value="ECO:0007669"/>
    <property type="project" value="InterPro"/>
</dbReference>
<comment type="cofactor">
    <cofactor evidence="1 9">
        <name>Mg(2+)</name>
        <dbReference type="ChEBI" id="CHEBI:18420"/>
    </cofactor>
</comment>
<protein>
    <recommendedName>
        <fullName evidence="9">CRISPR-associated endoribonuclease Cas2</fullName>
        <ecNumber evidence="9">3.1.-.-</ecNumber>
    </recommendedName>
</protein>
<dbReference type="HAMAP" id="MF_01471">
    <property type="entry name" value="Cas2"/>
    <property type="match status" value="1"/>
</dbReference>
<keyword evidence="7 9" id="KW-0460">Magnesium</keyword>
<dbReference type="PANTHER" id="PTHR34405">
    <property type="entry name" value="CRISPR-ASSOCIATED ENDORIBONUCLEASE CAS2"/>
    <property type="match status" value="1"/>
</dbReference>
<evidence type="ECO:0000256" key="9">
    <source>
        <dbReference type="HAMAP-Rule" id="MF_01471"/>
    </source>
</evidence>
<evidence type="ECO:0000256" key="8">
    <source>
        <dbReference type="ARBA" id="ARBA00023118"/>
    </source>
</evidence>
<dbReference type="AlphaFoldDB" id="A0A1I6UJV4"/>
<dbReference type="NCBIfam" id="TIGR01573">
    <property type="entry name" value="cas2"/>
    <property type="match status" value="1"/>
</dbReference>
<dbReference type="GO" id="GO:0051607">
    <property type="term" value="P:defense response to virus"/>
    <property type="evidence" value="ECO:0007669"/>
    <property type="project" value="UniProtKB-UniRule"/>
</dbReference>
<sequence>MARHRYLVAYDISDPVRLRRVAKTVEDYGERIQYSVFLCDLSRADLAELQWRLNRVITTSADHVLFVDLGIPSQVTFEFLGHRRPLPPTGARVV</sequence>
<evidence type="ECO:0000313" key="10">
    <source>
        <dbReference type="EMBL" id="SFT01691.1"/>
    </source>
</evidence>
<dbReference type="STRING" id="95161.SAMN05660874_04988"/>
<dbReference type="Gene3D" id="3.30.70.240">
    <property type="match status" value="1"/>
</dbReference>
<evidence type="ECO:0000256" key="5">
    <source>
        <dbReference type="ARBA" id="ARBA00022759"/>
    </source>
</evidence>
<dbReference type="GO" id="GO:0046872">
    <property type="term" value="F:metal ion binding"/>
    <property type="evidence" value="ECO:0007669"/>
    <property type="project" value="UniProtKB-UniRule"/>
</dbReference>
<evidence type="ECO:0000256" key="1">
    <source>
        <dbReference type="ARBA" id="ARBA00001946"/>
    </source>
</evidence>
<comment type="similarity">
    <text evidence="2 9">Belongs to the CRISPR-associated endoribonuclease Cas2 protein family.</text>
</comment>
<dbReference type="Pfam" id="PF09827">
    <property type="entry name" value="CRISPR_Cas2"/>
    <property type="match status" value="1"/>
</dbReference>
<evidence type="ECO:0000256" key="7">
    <source>
        <dbReference type="ARBA" id="ARBA00022842"/>
    </source>
</evidence>
<dbReference type="InterPro" id="IPR021127">
    <property type="entry name" value="CRISPR_associated_Cas2"/>
</dbReference>
<dbReference type="OrthoDB" id="9798176at2"/>
<gene>
    <name evidence="9" type="primary">cas2</name>
    <name evidence="10" type="ORF">SAMN05660874_04988</name>
</gene>
<evidence type="ECO:0000256" key="4">
    <source>
        <dbReference type="ARBA" id="ARBA00022723"/>
    </source>
</evidence>
<dbReference type="CDD" id="cd09725">
    <property type="entry name" value="Cas2_I_II_III"/>
    <property type="match status" value="1"/>
</dbReference>
<evidence type="ECO:0000256" key="2">
    <source>
        <dbReference type="ARBA" id="ARBA00009959"/>
    </source>
</evidence>
<dbReference type="GO" id="GO:0043571">
    <property type="term" value="P:maintenance of CRISPR repeat elements"/>
    <property type="evidence" value="ECO:0007669"/>
    <property type="project" value="UniProtKB-UniRule"/>
</dbReference>
<reference evidence="11" key="1">
    <citation type="submission" date="2016-10" db="EMBL/GenBank/DDBJ databases">
        <authorList>
            <person name="Varghese N."/>
            <person name="Submissions S."/>
        </authorList>
    </citation>
    <scope>NUCLEOTIDE SEQUENCE [LARGE SCALE GENOMIC DNA]</scope>
    <source>
        <strain evidence="11">DSM 44771</strain>
    </source>
</reference>
<accession>A0A1I6UJV4</accession>
<keyword evidence="11" id="KW-1185">Reference proteome</keyword>
<dbReference type="SUPFAM" id="SSF143430">
    <property type="entry name" value="TTP0101/SSO1404-like"/>
    <property type="match status" value="1"/>
</dbReference>
<dbReference type="EMBL" id="FOZX01000011">
    <property type="protein sequence ID" value="SFT01691.1"/>
    <property type="molecule type" value="Genomic_DNA"/>
</dbReference>
<keyword evidence="3 9" id="KW-0540">Nuclease</keyword>
<feature type="binding site" evidence="9">
    <location>
        <position position="11"/>
    </location>
    <ligand>
        <name>Mg(2+)</name>
        <dbReference type="ChEBI" id="CHEBI:18420"/>
        <note>catalytic</note>
    </ligand>
</feature>
<dbReference type="PANTHER" id="PTHR34405:SF3">
    <property type="entry name" value="CRISPR-ASSOCIATED ENDORIBONUCLEASE CAS2 3"/>
    <property type="match status" value="1"/>
</dbReference>
<dbReference type="Proteomes" id="UP000198852">
    <property type="component" value="Unassembled WGS sequence"/>
</dbReference>
<comment type="function">
    <text evidence="9">CRISPR (clustered regularly interspaced short palindromic repeat), is an adaptive immune system that provides protection against mobile genetic elements (viruses, transposable elements and conjugative plasmids). CRISPR clusters contain sequences complementary to antecedent mobile elements and target invading nucleic acids. CRISPR clusters are transcribed and processed into CRISPR RNA (crRNA). Functions as a ssRNA-specific endoribonuclease. Involved in the integration of spacer DNA into the CRISPR cassette.</text>
</comment>
<name>A0A1I6UJV4_9PSEU</name>
<keyword evidence="4 9" id="KW-0479">Metal-binding</keyword>
<keyword evidence="6 9" id="KW-0378">Hydrolase</keyword>
<comment type="subunit">
    <text evidence="9">Homodimer, forms a heterotetramer with a Cas1 homodimer.</text>
</comment>
<dbReference type="RefSeq" id="WP_093422637.1">
    <property type="nucleotide sequence ID" value="NZ_FOZX01000011.1"/>
</dbReference>
<organism evidence="10 11">
    <name type="scientific">Saccharopolyspora flava</name>
    <dbReference type="NCBI Taxonomy" id="95161"/>
    <lineage>
        <taxon>Bacteria</taxon>
        <taxon>Bacillati</taxon>
        <taxon>Actinomycetota</taxon>
        <taxon>Actinomycetes</taxon>
        <taxon>Pseudonocardiales</taxon>
        <taxon>Pseudonocardiaceae</taxon>
        <taxon>Saccharopolyspora</taxon>
    </lineage>
</organism>
<keyword evidence="8 9" id="KW-0051">Antiviral defense</keyword>
<evidence type="ECO:0000256" key="6">
    <source>
        <dbReference type="ARBA" id="ARBA00022801"/>
    </source>
</evidence>
<dbReference type="EC" id="3.1.-.-" evidence="9"/>
<proteinExistence type="inferred from homology"/>
<evidence type="ECO:0000313" key="11">
    <source>
        <dbReference type="Proteomes" id="UP000198852"/>
    </source>
</evidence>
<dbReference type="GO" id="GO:0016787">
    <property type="term" value="F:hydrolase activity"/>
    <property type="evidence" value="ECO:0007669"/>
    <property type="project" value="UniProtKB-KW"/>
</dbReference>
<dbReference type="InterPro" id="IPR019199">
    <property type="entry name" value="Virulence_VapD/CRISPR_Cas2"/>
</dbReference>
<evidence type="ECO:0000256" key="3">
    <source>
        <dbReference type="ARBA" id="ARBA00022722"/>
    </source>
</evidence>
<keyword evidence="5 9" id="KW-0255">Endonuclease</keyword>